<proteinExistence type="predicted"/>
<feature type="compositionally biased region" description="Acidic residues" evidence="2">
    <location>
        <begin position="215"/>
        <end position="250"/>
    </location>
</feature>
<feature type="compositionally biased region" description="Acidic residues" evidence="2">
    <location>
        <begin position="86"/>
        <end position="95"/>
    </location>
</feature>
<organism evidence="3 4">
    <name type="scientific">Reticulomyxa filosa</name>
    <dbReference type="NCBI Taxonomy" id="46433"/>
    <lineage>
        <taxon>Eukaryota</taxon>
        <taxon>Sar</taxon>
        <taxon>Rhizaria</taxon>
        <taxon>Retaria</taxon>
        <taxon>Foraminifera</taxon>
        <taxon>Monothalamids</taxon>
        <taxon>Reticulomyxidae</taxon>
        <taxon>Reticulomyxa</taxon>
    </lineage>
</organism>
<evidence type="ECO:0000313" key="3">
    <source>
        <dbReference type="EMBL" id="ETO13735.1"/>
    </source>
</evidence>
<feature type="region of interest" description="Disordered" evidence="2">
    <location>
        <begin position="28"/>
        <end position="100"/>
    </location>
</feature>
<keyword evidence="4" id="KW-1185">Reference proteome</keyword>
<comment type="caution">
    <text evidence="3">The sequence shown here is derived from an EMBL/GenBank/DDBJ whole genome shotgun (WGS) entry which is preliminary data.</text>
</comment>
<keyword evidence="1" id="KW-0175">Coiled coil</keyword>
<feature type="coiled-coil region" evidence="1">
    <location>
        <begin position="134"/>
        <end position="161"/>
    </location>
</feature>
<name>X6MKY5_RETFI</name>
<feature type="compositionally biased region" description="Polar residues" evidence="2">
    <location>
        <begin position="34"/>
        <end position="48"/>
    </location>
</feature>
<evidence type="ECO:0000313" key="4">
    <source>
        <dbReference type="Proteomes" id="UP000023152"/>
    </source>
</evidence>
<feature type="region of interest" description="Disordered" evidence="2">
    <location>
        <begin position="213"/>
        <end position="265"/>
    </location>
</feature>
<evidence type="ECO:0000256" key="1">
    <source>
        <dbReference type="SAM" id="Coils"/>
    </source>
</evidence>
<accession>X6MKY5</accession>
<gene>
    <name evidence="3" type="ORF">RFI_23634</name>
</gene>
<evidence type="ECO:0000256" key="2">
    <source>
        <dbReference type="SAM" id="MobiDB-lite"/>
    </source>
</evidence>
<feature type="compositionally biased region" description="Low complexity" evidence="2">
    <location>
        <begin position="49"/>
        <end position="71"/>
    </location>
</feature>
<sequence>SNENKASNPNPIPSHLLLSVNDAIALTKNEDATTQKGTNSTESTNKQQSVATDSSTSASASTQSGTSATSTIHRSKKKSTLTVPEEKEEEDETEDETKYVDPMFKDLSTVKETTPTEAIHLKKDTSSFSFFFFLLNHKKKKKKQNANLEEIRKQLLAMRTEQDEFTTAFQQSIVELKADHEEHIQRQSLIELRDASLKDEKLLKVDKLRLLENNNDNENDDDNDNGDGNNDEGDESSYSDSDFDYEEEEAQGTFIFKEDAEDEFN</sequence>
<reference evidence="3 4" key="1">
    <citation type="journal article" date="2013" name="Curr. Biol.">
        <title>The Genome of the Foraminiferan Reticulomyxa filosa.</title>
        <authorList>
            <person name="Glockner G."/>
            <person name="Hulsmann N."/>
            <person name="Schleicher M."/>
            <person name="Noegel A.A."/>
            <person name="Eichinger L."/>
            <person name="Gallinger C."/>
            <person name="Pawlowski J."/>
            <person name="Sierra R."/>
            <person name="Euteneuer U."/>
            <person name="Pillet L."/>
            <person name="Moustafa A."/>
            <person name="Platzer M."/>
            <person name="Groth M."/>
            <person name="Szafranski K."/>
            <person name="Schliwa M."/>
        </authorList>
    </citation>
    <scope>NUCLEOTIDE SEQUENCE [LARGE SCALE GENOMIC DNA]</scope>
</reference>
<dbReference type="EMBL" id="ASPP01020415">
    <property type="protein sequence ID" value="ETO13735.1"/>
    <property type="molecule type" value="Genomic_DNA"/>
</dbReference>
<dbReference type="Proteomes" id="UP000023152">
    <property type="component" value="Unassembled WGS sequence"/>
</dbReference>
<feature type="non-terminal residue" evidence="3">
    <location>
        <position position="1"/>
    </location>
</feature>
<dbReference type="AlphaFoldDB" id="X6MKY5"/>
<protein>
    <submittedName>
        <fullName evidence="3">Uncharacterized protein</fullName>
    </submittedName>
</protein>